<organism evidence="1">
    <name type="scientific">uncultured Caudovirales phage</name>
    <dbReference type="NCBI Taxonomy" id="2100421"/>
    <lineage>
        <taxon>Viruses</taxon>
        <taxon>Duplodnaviria</taxon>
        <taxon>Heunggongvirae</taxon>
        <taxon>Uroviricota</taxon>
        <taxon>Caudoviricetes</taxon>
        <taxon>Peduoviridae</taxon>
        <taxon>Maltschvirus</taxon>
        <taxon>Maltschvirus maltsch</taxon>
    </lineage>
</organism>
<proteinExistence type="predicted"/>
<accession>A0A2H4JBA9</accession>
<sequence length="69" mass="8395">MFEGLKYNPQEFAFAYIQTLPHADKIDEFNNRADYQEYLDKRRQYYFRQYLEAIEFANSFSKSSDTSDE</sequence>
<protein>
    <submittedName>
        <fullName evidence="1">Uncharacterized protein</fullName>
    </submittedName>
</protein>
<dbReference type="EMBL" id="MF417958">
    <property type="protein sequence ID" value="ASN72534.1"/>
    <property type="molecule type" value="Genomic_DNA"/>
</dbReference>
<name>A0A2H4JBA9_9CAUD</name>
<gene>
    <name evidence="1" type="ORF">7F13_20</name>
</gene>
<reference evidence="1" key="1">
    <citation type="submission" date="2017-06" db="EMBL/GenBank/DDBJ databases">
        <title>Novel phages from South African skin metaviromes.</title>
        <authorList>
            <person name="van Zyl L.J."/>
            <person name="Abrahams Y."/>
            <person name="Stander E.A."/>
            <person name="Kirby B.M."/>
            <person name="Clavaud C."/>
            <person name="Farcet C."/>
            <person name="Breton L."/>
            <person name="Trindade M.I."/>
        </authorList>
    </citation>
    <scope>NUCLEOTIDE SEQUENCE</scope>
</reference>
<evidence type="ECO:0000313" key="1">
    <source>
        <dbReference type="EMBL" id="ASN72534.1"/>
    </source>
</evidence>